<keyword evidence="3" id="KW-1185">Reference proteome</keyword>
<feature type="region of interest" description="Disordered" evidence="1">
    <location>
        <begin position="329"/>
        <end position="403"/>
    </location>
</feature>
<feature type="compositionally biased region" description="Polar residues" evidence="1">
    <location>
        <begin position="347"/>
        <end position="381"/>
    </location>
</feature>
<dbReference type="Proteomes" id="UP000515275">
    <property type="component" value="Chromosome"/>
</dbReference>
<sequence>MIVFDLTSMRSIGQLLQGANLSLFDVARAARNFGVFTGLPSLSNAFTQYQSIFSGQVGSVENVVLSLQGDIQWLQEMFTSHITAFDLQDRISAGSFDRMNSVVELPDVHVDVPMPPRLFKPISNLLYATPVAVVEASTPLEPLITMFEGNDGAPMQMAAEWSMVASELMVSMEALQTAASTIAVAAQGYSFDAAREAITDVITLGRTVATNAKLMADSIAKFPAVRIANLAALRNIQATTATIQNPLEKQAVQQAAVANFVSSQLQPSLETLKPPVANFGMPVIGHTGNGILNLSTTSTSSQHTDVHTPHGGLPSPASAVINNLETGTHNAIRDTPDPSGSVAPASTAETKVPNPSQSASPVNATNLTSNSHITAPNSLSAGNHAPANPGVLSQPHAGQTHTSGLATVRSLSSVRGGVGQTSTSQTAAAKGLGRRPVIPLLPSAGRIANGSVRTGLASPQNIHPIVGGRVGENGSVNGRINSLPSAGNNRGITGNGGKIGGLNTGTHSYESTAQTRHPAMATGGTGGSSNGRAAYNAGNSTRARIRDAKTRAGIFGRGQWAPGVKDYFTRQFLGEKKRTVKQVIK</sequence>
<dbReference type="RefSeq" id="WP_186277183.1">
    <property type="nucleotide sequence ID" value="NZ_CP046883.1"/>
</dbReference>
<dbReference type="EMBL" id="CP046883">
    <property type="protein sequence ID" value="QNH95949.1"/>
    <property type="molecule type" value="Genomic_DNA"/>
</dbReference>
<dbReference type="KEGG" id="cans:GP473_03990"/>
<evidence type="ECO:0000313" key="2">
    <source>
        <dbReference type="EMBL" id="QNH95949.1"/>
    </source>
</evidence>
<dbReference type="AlphaFoldDB" id="A0A7G7YN79"/>
<protein>
    <submittedName>
        <fullName evidence="2">Uncharacterized protein</fullName>
    </submittedName>
</protein>
<name>A0A7G7YN79_9CORY</name>
<gene>
    <name evidence="2" type="ORF">GP473_03990</name>
</gene>
<reference evidence="2 3" key="1">
    <citation type="submission" date="2019-12" db="EMBL/GenBank/DDBJ databases">
        <title>Corynebacterium sp. nov., isolated from feces of the Anser Albifrons in China.</title>
        <authorList>
            <person name="Liu Q."/>
        </authorList>
    </citation>
    <scope>NUCLEOTIDE SEQUENCE [LARGE SCALE GENOMIC DNA]</scope>
    <source>
        <strain evidence="2 3">23H37-10</strain>
    </source>
</reference>
<organism evidence="2 3">
    <name type="scientific">Corynebacterium anserum</name>
    <dbReference type="NCBI Taxonomy" id="2684406"/>
    <lineage>
        <taxon>Bacteria</taxon>
        <taxon>Bacillati</taxon>
        <taxon>Actinomycetota</taxon>
        <taxon>Actinomycetes</taxon>
        <taxon>Mycobacteriales</taxon>
        <taxon>Corynebacteriaceae</taxon>
        <taxon>Corynebacterium</taxon>
    </lineage>
</organism>
<proteinExistence type="predicted"/>
<evidence type="ECO:0000256" key="1">
    <source>
        <dbReference type="SAM" id="MobiDB-lite"/>
    </source>
</evidence>
<evidence type="ECO:0000313" key="3">
    <source>
        <dbReference type="Proteomes" id="UP000515275"/>
    </source>
</evidence>
<accession>A0A7G7YN79</accession>